<gene>
    <name evidence="3" type="ORF">FAM09_05330</name>
</gene>
<keyword evidence="4" id="KW-1185">Reference proteome</keyword>
<sequence>MKLLVLGSEGFIGSHAVQYFRSEGYSVTCADIVLKAEPDYLLINPELPDFSSIFRNQVFDVCINATGAANVQLSFQYPALDYMINTVNVYNILDSIRQYNPGCKFINLSSAAVYGNPASLPIKETHAIQPLSPYGFHKWYSEQICKQFHLQHNLFTISLRIFSAYGEGLKKQLFWDLHKKISNSSDSIEMFGTGKESRDFIYVGDIMQAIKYIIDKEKFDGKAINVASGKEVTIEEVVYTFLKVFKRDIKIRFTGNTKIGDPLNWRADITALQALGFQPGTDLQSGIQKIAIWLKNQN</sequence>
<dbReference type="OrthoDB" id="329806at2"/>
<evidence type="ECO:0000313" key="4">
    <source>
        <dbReference type="Proteomes" id="UP000306918"/>
    </source>
</evidence>
<accession>A0A4S8I1J7</accession>
<name>A0A4S8I1J7_9BACT</name>
<feature type="domain" description="NAD-dependent epimerase/dehydratase" evidence="2">
    <location>
        <begin position="4"/>
        <end position="227"/>
    </location>
</feature>
<organism evidence="3 4">
    <name type="scientific">Niastella caeni</name>
    <dbReference type="NCBI Taxonomy" id="2569763"/>
    <lineage>
        <taxon>Bacteria</taxon>
        <taxon>Pseudomonadati</taxon>
        <taxon>Bacteroidota</taxon>
        <taxon>Chitinophagia</taxon>
        <taxon>Chitinophagales</taxon>
        <taxon>Chitinophagaceae</taxon>
        <taxon>Niastella</taxon>
    </lineage>
</organism>
<dbReference type="PANTHER" id="PTHR43000">
    <property type="entry name" value="DTDP-D-GLUCOSE 4,6-DEHYDRATASE-RELATED"/>
    <property type="match status" value="1"/>
</dbReference>
<dbReference type="InterPro" id="IPR001509">
    <property type="entry name" value="Epimerase_deHydtase"/>
</dbReference>
<dbReference type="Pfam" id="PF01370">
    <property type="entry name" value="Epimerase"/>
    <property type="match status" value="1"/>
</dbReference>
<dbReference type="AlphaFoldDB" id="A0A4S8I1J7"/>
<proteinExistence type="inferred from homology"/>
<evidence type="ECO:0000259" key="2">
    <source>
        <dbReference type="Pfam" id="PF01370"/>
    </source>
</evidence>
<dbReference type="InterPro" id="IPR036291">
    <property type="entry name" value="NAD(P)-bd_dom_sf"/>
</dbReference>
<evidence type="ECO:0000256" key="1">
    <source>
        <dbReference type="ARBA" id="ARBA00007637"/>
    </source>
</evidence>
<dbReference type="Gene3D" id="3.40.50.720">
    <property type="entry name" value="NAD(P)-binding Rossmann-like Domain"/>
    <property type="match status" value="1"/>
</dbReference>
<reference evidence="3 4" key="1">
    <citation type="submission" date="2019-04" db="EMBL/GenBank/DDBJ databases">
        <title>Niastella caeni sp. nov., isolated from activated sludge.</title>
        <authorList>
            <person name="Sheng M."/>
        </authorList>
    </citation>
    <scope>NUCLEOTIDE SEQUENCE [LARGE SCALE GENOMIC DNA]</scope>
    <source>
        <strain evidence="3 4">HX-2-15</strain>
    </source>
</reference>
<evidence type="ECO:0000313" key="3">
    <source>
        <dbReference type="EMBL" id="THU42048.1"/>
    </source>
</evidence>
<dbReference type="SUPFAM" id="SSF51735">
    <property type="entry name" value="NAD(P)-binding Rossmann-fold domains"/>
    <property type="match status" value="1"/>
</dbReference>
<comment type="caution">
    <text evidence="3">The sequence shown here is derived from an EMBL/GenBank/DDBJ whole genome shotgun (WGS) entry which is preliminary data.</text>
</comment>
<protein>
    <submittedName>
        <fullName evidence="3">NAD-dependent epimerase/dehydratase family protein</fullName>
    </submittedName>
</protein>
<dbReference type="EMBL" id="STFF01000001">
    <property type="protein sequence ID" value="THU42048.1"/>
    <property type="molecule type" value="Genomic_DNA"/>
</dbReference>
<dbReference type="Proteomes" id="UP000306918">
    <property type="component" value="Unassembled WGS sequence"/>
</dbReference>
<comment type="similarity">
    <text evidence="1">Belongs to the NAD(P)-dependent epimerase/dehydratase family.</text>
</comment>